<reference evidence="1" key="2">
    <citation type="journal article" date="2015" name="Fish Shellfish Immunol.">
        <title>Early steps in the European eel (Anguilla anguilla)-Vibrio vulnificus interaction in the gills: Role of the RtxA13 toxin.</title>
        <authorList>
            <person name="Callol A."/>
            <person name="Pajuelo D."/>
            <person name="Ebbesson L."/>
            <person name="Teles M."/>
            <person name="MacKenzie S."/>
            <person name="Amaro C."/>
        </authorList>
    </citation>
    <scope>NUCLEOTIDE SEQUENCE</scope>
</reference>
<accession>A0A0E9RA95</accession>
<name>A0A0E9RA95_ANGAN</name>
<evidence type="ECO:0000313" key="1">
    <source>
        <dbReference type="EMBL" id="JAH26019.1"/>
    </source>
</evidence>
<proteinExistence type="predicted"/>
<organism evidence="1">
    <name type="scientific">Anguilla anguilla</name>
    <name type="common">European freshwater eel</name>
    <name type="synonym">Muraena anguilla</name>
    <dbReference type="NCBI Taxonomy" id="7936"/>
    <lineage>
        <taxon>Eukaryota</taxon>
        <taxon>Metazoa</taxon>
        <taxon>Chordata</taxon>
        <taxon>Craniata</taxon>
        <taxon>Vertebrata</taxon>
        <taxon>Euteleostomi</taxon>
        <taxon>Actinopterygii</taxon>
        <taxon>Neopterygii</taxon>
        <taxon>Teleostei</taxon>
        <taxon>Anguilliformes</taxon>
        <taxon>Anguillidae</taxon>
        <taxon>Anguilla</taxon>
    </lineage>
</organism>
<reference evidence="1" key="1">
    <citation type="submission" date="2014-11" db="EMBL/GenBank/DDBJ databases">
        <authorList>
            <person name="Amaro Gonzalez C."/>
        </authorList>
    </citation>
    <scope>NUCLEOTIDE SEQUENCE</scope>
</reference>
<dbReference type="EMBL" id="GBXM01082558">
    <property type="protein sequence ID" value="JAH26019.1"/>
    <property type="molecule type" value="Transcribed_RNA"/>
</dbReference>
<protein>
    <submittedName>
        <fullName evidence="1">Uncharacterized protein</fullName>
    </submittedName>
</protein>
<dbReference type="AlphaFoldDB" id="A0A0E9RA95"/>
<sequence length="59" mass="6857">MLVKINSLHILFYYDKIHILFSSSSLYIERTILQGSVHIKRALNSDFSCGHSMKKQRTS</sequence>